<evidence type="ECO:0000313" key="2">
    <source>
        <dbReference type="EMBL" id="KUK95681.1"/>
    </source>
</evidence>
<organism evidence="2 3">
    <name type="scientific">Methanothrix harundinacea</name>
    <dbReference type="NCBI Taxonomy" id="301375"/>
    <lineage>
        <taxon>Archaea</taxon>
        <taxon>Methanobacteriati</taxon>
        <taxon>Methanobacteriota</taxon>
        <taxon>Stenosarchaea group</taxon>
        <taxon>Methanomicrobia</taxon>
        <taxon>Methanotrichales</taxon>
        <taxon>Methanotrichaceae</taxon>
        <taxon>Methanothrix</taxon>
    </lineage>
</organism>
<dbReference type="AlphaFoldDB" id="A0A124G335"/>
<proteinExistence type="predicted"/>
<dbReference type="Pfam" id="PF01609">
    <property type="entry name" value="DDE_Tnp_1"/>
    <property type="match status" value="1"/>
</dbReference>
<reference evidence="3" key="1">
    <citation type="journal article" date="2015" name="MBio">
        <title>Genome-Resolved Metagenomic Analysis Reveals Roles for Candidate Phyla and Other Microbial Community Members in Biogeochemical Transformations in Oil Reservoirs.</title>
        <authorList>
            <person name="Hu P."/>
            <person name="Tom L."/>
            <person name="Singh A."/>
            <person name="Thomas B.C."/>
            <person name="Baker B.J."/>
            <person name="Piceno Y.M."/>
            <person name="Andersen G.L."/>
            <person name="Banfield J.F."/>
        </authorList>
    </citation>
    <scope>NUCLEOTIDE SEQUENCE [LARGE SCALE GENOMIC DNA]</scope>
</reference>
<evidence type="ECO:0000313" key="3">
    <source>
        <dbReference type="Proteomes" id="UP000053961"/>
    </source>
</evidence>
<name>A0A124G335_9EURY</name>
<dbReference type="EMBL" id="LGHB01000028">
    <property type="protein sequence ID" value="KUK95681.1"/>
    <property type="molecule type" value="Genomic_DNA"/>
</dbReference>
<dbReference type="InterPro" id="IPR002559">
    <property type="entry name" value="Transposase_11"/>
</dbReference>
<comment type="caution">
    <text evidence="2">The sequence shown here is derived from an EMBL/GenBank/DDBJ whole genome shotgun (WGS) entry which is preliminary data.</text>
</comment>
<dbReference type="Proteomes" id="UP000053961">
    <property type="component" value="Unassembled WGS sequence"/>
</dbReference>
<accession>A0A124G335</accession>
<feature type="non-terminal residue" evidence="2">
    <location>
        <position position="265"/>
    </location>
</feature>
<protein>
    <submittedName>
        <fullName evidence="2">Conserved hypothetical membrane protein, transposase DDE domain family</fullName>
    </submittedName>
</protein>
<dbReference type="GO" id="GO:0006313">
    <property type="term" value="P:DNA transposition"/>
    <property type="evidence" value="ECO:0007669"/>
    <property type="project" value="InterPro"/>
</dbReference>
<feature type="domain" description="Transposase IS4-like" evidence="1">
    <location>
        <begin position="68"/>
        <end position="262"/>
    </location>
</feature>
<sequence length="265" mass="31624">MISSLFERDVSNVVSEINTSNELKRFMKIESEIKAQDIYRIQSNIDSKVIYDFLSRTIRQNKRSRNNKHQIVIVDTTSILMDLNTWRKRYKIGKIDKEYKYSYSPSVGYYVGFKLILAINQNYELIGFKVHENGPNDAKILISFVEDLYKSRRLISGDVIICDRGFPSKKNYNALINRFSLIPVIYPRKNTNLRRIISNLTPPLDIFRNNYKLRKWHSIVENFKKMMNHWGHFKFIRYRIEIFFNIAKNSMNLKRNHQYTKASIE</sequence>
<dbReference type="GO" id="GO:0003677">
    <property type="term" value="F:DNA binding"/>
    <property type="evidence" value="ECO:0007669"/>
    <property type="project" value="InterPro"/>
</dbReference>
<evidence type="ECO:0000259" key="1">
    <source>
        <dbReference type="Pfam" id="PF01609"/>
    </source>
</evidence>
<dbReference type="GO" id="GO:0004803">
    <property type="term" value="F:transposase activity"/>
    <property type="evidence" value="ECO:0007669"/>
    <property type="project" value="InterPro"/>
</dbReference>
<gene>
    <name evidence="2" type="ORF">XE07_1621</name>
</gene>